<dbReference type="RefSeq" id="WP_094252467.1">
    <property type="nucleotide sequence ID" value="NZ_JBHLXL010000001.1"/>
</dbReference>
<feature type="domain" description="Activator of Hsp90 ATPase homologue 1/2-like C-terminal" evidence="2">
    <location>
        <begin position="15"/>
        <end position="139"/>
    </location>
</feature>
<dbReference type="EMBL" id="NOII01000003">
    <property type="protein sequence ID" value="OYD57117.1"/>
    <property type="molecule type" value="Genomic_DNA"/>
</dbReference>
<evidence type="ECO:0000256" key="1">
    <source>
        <dbReference type="ARBA" id="ARBA00006817"/>
    </source>
</evidence>
<dbReference type="OrthoDB" id="9800600at2"/>
<accession>A0A235F809</accession>
<dbReference type="AlphaFoldDB" id="A0A235F809"/>
<name>A0A235F809_9BACL</name>
<dbReference type="InterPro" id="IPR013538">
    <property type="entry name" value="ASHA1/2-like_C"/>
</dbReference>
<comment type="similarity">
    <text evidence="1">Belongs to the AHA1 family.</text>
</comment>
<dbReference type="Gene3D" id="3.30.530.20">
    <property type="match status" value="1"/>
</dbReference>
<evidence type="ECO:0000313" key="3">
    <source>
        <dbReference type="EMBL" id="OYD57117.1"/>
    </source>
</evidence>
<protein>
    <recommendedName>
        <fullName evidence="2">Activator of Hsp90 ATPase homologue 1/2-like C-terminal domain-containing protein</fullName>
    </recommendedName>
</protein>
<proteinExistence type="inferred from homology"/>
<dbReference type="InterPro" id="IPR023393">
    <property type="entry name" value="START-like_dom_sf"/>
</dbReference>
<dbReference type="Proteomes" id="UP000215059">
    <property type="component" value="Unassembled WGS sequence"/>
</dbReference>
<organism evidence="3 4">
    <name type="scientific">Fictibacillus aquaticus</name>
    <dbReference type="NCBI Taxonomy" id="2021314"/>
    <lineage>
        <taxon>Bacteria</taxon>
        <taxon>Bacillati</taxon>
        <taxon>Bacillota</taxon>
        <taxon>Bacilli</taxon>
        <taxon>Bacillales</taxon>
        <taxon>Fictibacillaceae</taxon>
        <taxon>Fictibacillus</taxon>
    </lineage>
</organism>
<evidence type="ECO:0000313" key="4">
    <source>
        <dbReference type="Proteomes" id="UP000215059"/>
    </source>
</evidence>
<evidence type="ECO:0000259" key="2">
    <source>
        <dbReference type="Pfam" id="PF08327"/>
    </source>
</evidence>
<dbReference type="Pfam" id="PF08327">
    <property type="entry name" value="AHSA1"/>
    <property type="match status" value="1"/>
</dbReference>
<keyword evidence="4" id="KW-1185">Reference proteome</keyword>
<dbReference type="SUPFAM" id="SSF55961">
    <property type="entry name" value="Bet v1-like"/>
    <property type="match status" value="1"/>
</dbReference>
<comment type="caution">
    <text evidence="3">The sequence shown here is derived from an EMBL/GenBank/DDBJ whole genome shotgun (WGS) entry which is preliminary data.</text>
</comment>
<gene>
    <name evidence="3" type="ORF">CGZ90_10490</name>
</gene>
<reference evidence="3 4" key="1">
    <citation type="submission" date="2017-07" db="EMBL/GenBank/DDBJ databases">
        <title>Fictibacillus sp. nov. GDSW-R2A3 Genome sequencing and assembly.</title>
        <authorList>
            <person name="Mayilraj S."/>
        </authorList>
    </citation>
    <scope>NUCLEOTIDE SEQUENCE [LARGE SCALE GENOMIC DNA]</scope>
    <source>
        <strain evidence="3 4">GDSW-R2A3</strain>
    </source>
</reference>
<sequence length="143" mass="16594">MRSDLIVSRSIDINAAALKVWEALTEPEKIKEYLFGTEITTDWKEGSDILFEGEYEGKEYQDKGTVLTNLIEEKIRYTYWSSFSGVEDKPDNYSVVTYELSELNRNLTKLTWTQKGYASEEGYNHSNNVIDSLLFKIKKIAER</sequence>